<dbReference type="Gene3D" id="2.40.10.10">
    <property type="entry name" value="Trypsin-like serine proteases"/>
    <property type="match status" value="1"/>
</dbReference>
<dbReference type="AlphaFoldDB" id="A0A840V594"/>
<dbReference type="Proteomes" id="UP000539642">
    <property type="component" value="Unassembled WGS sequence"/>
</dbReference>
<dbReference type="PANTHER" id="PTHR43343:SF3">
    <property type="entry name" value="PROTEASE DO-LIKE 8, CHLOROPLASTIC"/>
    <property type="match status" value="1"/>
</dbReference>
<dbReference type="InterPro" id="IPR051201">
    <property type="entry name" value="Chloro_Bact_Ser_Proteases"/>
</dbReference>
<accession>A0A840V594</accession>
<evidence type="ECO:0000313" key="6">
    <source>
        <dbReference type="EMBL" id="MBB5349080.1"/>
    </source>
</evidence>
<dbReference type="InterPro" id="IPR009003">
    <property type="entry name" value="Peptidase_S1_PA"/>
</dbReference>
<protein>
    <submittedName>
        <fullName evidence="6">S1-C subfamily serine protease</fullName>
    </submittedName>
</protein>
<keyword evidence="7" id="KW-1185">Reference proteome</keyword>
<evidence type="ECO:0000256" key="1">
    <source>
        <dbReference type="ARBA" id="ARBA00010541"/>
    </source>
</evidence>
<feature type="region of interest" description="Disordered" evidence="4">
    <location>
        <begin position="81"/>
        <end position="124"/>
    </location>
</feature>
<evidence type="ECO:0000256" key="5">
    <source>
        <dbReference type="SAM" id="Phobius"/>
    </source>
</evidence>
<evidence type="ECO:0000256" key="2">
    <source>
        <dbReference type="ARBA" id="ARBA00022670"/>
    </source>
</evidence>
<evidence type="ECO:0000313" key="7">
    <source>
        <dbReference type="Proteomes" id="UP000539642"/>
    </source>
</evidence>
<keyword evidence="3" id="KW-0378">Hydrolase</keyword>
<reference evidence="6 7" key="1">
    <citation type="submission" date="2020-08" db="EMBL/GenBank/DDBJ databases">
        <title>Genomic Encyclopedia of Type Strains, Phase IV (KMG-IV): sequencing the most valuable type-strain genomes for metagenomic binning, comparative biology and taxonomic classification.</title>
        <authorList>
            <person name="Goeker M."/>
        </authorList>
    </citation>
    <scope>NUCLEOTIDE SEQUENCE [LARGE SCALE GENOMIC DNA]</scope>
    <source>
        <strain evidence="6 7">DSM 28570</strain>
    </source>
</reference>
<keyword evidence="5" id="KW-0812">Transmembrane</keyword>
<dbReference type="SUPFAM" id="SSF50494">
    <property type="entry name" value="Trypsin-like serine proteases"/>
    <property type="match status" value="1"/>
</dbReference>
<dbReference type="InterPro" id="IPR043504">
    <property type="entry name" value="Peptidase_S1_PA_chymotrypsin"/>
</dbReference>
<dbReference type="PANTHER" id="PTHR43343">
    <property type="entry name" value="PEPTIDASE S12"/>
    <property type="match status" value="1"/>
</dbReference>
<comment type="caution">
    <text evidence="6">The sequence shown here is derived from an EMBL/GenBank/DDBJ whole genome shotgun (WGS) entry which is preliminary data.</text>
</comment>
<keyword evidence="2 6" id="KW-0645">Protease</keyword>
<comment type="similarity">
    <text evidence="1">Belongs to the peptidase S1C family.</text>
</comment>
<proteinExistence type="inferred from homology"/>
<keyword evidence="5" id="KW-1133">Transmembrane helix</keyword>
<sequence length="379" mass="41170">MGKKTIRCPKCSHEQTDPVECAGCGLIFARYRQHQARRQEQEAAAAAGRGSATGLKLGGVVLLMLVTAGLTYYLVRPAEEQSSPVPPVRQQSAIPAPSAAEEKPPPPATVAAGSEAVAERGSSIEEARNATVSIETPWGTGSGFFVNKNYIVTNRHVVEVDQEALTEARSKVETFRRLVELEKEKLEQLRQEMGRLPEGPSRKQLALILETREGELARILPQLEAGETQVAAMEKGIYPSDIKIVLADGREMTADFLQVSSSHDLALLALHTIDNPYLRRDPMGRRLQQGEKVYTIGSPVGLRHTVTSGIFSGYRERPDDGSVLLQTDAAINPGNSGGPLIDEQGYVFGVNTMILKDTEGIGFAIPIGVVFEDFISLLR</sequence>
<organism evidence="6 7">
    <name type="scientific">Desulfoprunum benzoelyticum</name>
    <dbReference type="NCBI Taxonomy" id="1506996"/>
    <lineage>
        <taxon>Bacteria</taxon>
        <taxon>Pseudomonadati</taxon>
        <taxon>Thermodesulfobacteriota</taxon>
        <taxon>Desulfobulbia</taxon>
        <taxon>Desulfobulbales</taxon>
        <taxon>Desulfobulbaceae</taxon>
        <taxon>Desulfoprunum</taxon>
    </lineage>
</organism>
<dbReference type="Pfam" id="PF13365">
    <property type="entry name" value="Trypsin_2"/>
    <property type="match status" value="1"/>
</dbReference>
<keyword evidence="5" id="KW-0472">Membrane</keyword>
<dbReference type="EMBL" id="JACHEO010000019">
    <property type="protein sequence ID" value="MBB5349080.1"/>
    <property type="molecule type" value="Genomic_DNA"/>
</dbReference>
<evidence type="ECO:0000256" key="4">
    <source>
        <dbReference type="SAM" id="MobiDB-lite"/>
    </source>
</evidence>
<feature type="transmembrane region" description="Helical" evidence="5">
    <location>
        <begin position="57"/>
        <end position="75"/>
    </location>
</feature>
<evidence type="ECO:0000256" key="3">
    <source>
        <dbReference type="ARBA" id="ARBA00022801"/>
    </source>
</evidence>
<gene>
    <name evidence="6" type="ORF">HNQ81_002831</name>
</gene>
<dbReference type="GO" id="GO:0008233">
    <property type="term" value="F:peptidase activity"/>
    <property type="evidence" value="ECO:0007669"/>
    <property type="project" value="UniProtKB-KW"/>
</dbReference>
<dbReference type="GO" id="GO:0006508">
    <property type="term" value="P:proteolysis"/>
    <property type="evidence" value="ECO:0007669"/>
    <property type="project" value="UniProtKB-KW"/>
</dbReference>
<dbReference type="RefSeq" id="WP_183351893.1">
    <property type="nucleotide sequence ID" value="NZ_JACHEO010000019.1"/>
</dbReference>
<dbReference type="Gene3D" id="2.40.10.120">
    <property type="match status" value="1"/>
</dbReference>
<name>A0A840V594_9BACT</name>